<dbReference type="GO" id="GO:0000724">
    <property type="term" value="P:double-strand break repair via homologous recombination"/>
    <property type="evidence" value="ECO:0007669"/>
    <property type="project" value="InterPro"/>
</dbReference>
<evidence type="ECO:0008006" key="3">
    <source>
        <dbReference type="Google" id="ProtNLM"/>
    </source>
</evidence>
<dbReference type="AlphaFoldDB" id="A0A4D9D259"/>
<proteinExistence type="predicted"/>
<dbReference type="Proteomes" id="UP000355283">
    <property type="component" value="Unassembled WGS sequence"/>
</dbReference>
<comment type="caution">
    <text evidence="1">The sequence shown here is derived from an EMBL/GenBank/DDBJ whole genome shotgun (WGS) entry which is preliminary data.</text>
</comment>
<organism evidence="1 2">
    <name type="scientific">Nannochloropsis salina CCMP1776</name>
    <dbReference type="NCBI Taxonomy" id="1027361"/>
    <lineage>
        <taxon>Eukaryota</taxon>
        <taxon>Sar</taxon>
        <taxon>Stramenopiles</taxon>
        <taxon>Ochrophyta</taxon>
        <taxon>Eustigmatophyceae</taxon>
        <taxon>Eustigmatales</taxon>
        <taxon>Monodopsidaceae</taxon>
        <taxon>Microchloropsis</taxon>
        <taxon>Microchloropsis salina</taxon>
    </lineage>
</organism>
<evidence type="ECO:0000313" key="1">
    <source>
        <dbReference type="EMBL" id="TFJ85510.1"/>
    </source>
</evidence>
<dbReference type="EMBL" id="SDOX01000011">
    <property type="protein sequence ID" value="TFJ85510.1"/>
    <property type="molecule type" value="Genomic_DNA"/>
</dbReference>
<sequence length="408" mass="43779">MLLLNEADEPEELSISTLGCAAGPIFRTAATESCRVNVPFLDTLAPITKLGLAGEGLPRGRAREDGKGGGLLPGTVLELYGASGSGKTEVALNAVCGWVLPRKFGGVGGVAVVVDMDFRVDVRRLRCLLLCRIRKALQLGQGGWDERRQGTKRKWSNGESETSYGQGISGNNGFRVTTMGSIETPDSASACQGGEDTPFVWTQAAMDQVVLVRCVDDLEAFSVLETLKYDLDRGEGAGTPTLVVLDSLGSCFYERKAAESCHQGQSCFDYMIARCIGRMAQSQAVSVIACKPALFAGQRTVHEGGREGGEEEGNGWYRYPGLEHKEYMPGQWSRLVTHRLTLVKEGGEGGREAVFSARAVLLGALQPHQPGPTRKGMGGIAGVVASHCWFKVEQDGICQVGWPEEDCD</sequence>
<protein>
    <recommendedName>
        <fullName evidence="3">RecA family profile 1 domain-containing protein</fullName>
    </recommendedName>
</protein>
<gene>
    <name evidence="1" type="ORF">NSK_003020</name>
</gene>
<dbReference type="OrthoDB" id="420422at2759"/>
<dbReference type="GO" id="GO:0005657">
    <property type="term" value="C:replication fork"/>
    <property type="evidence" value="ECO:0007669"/>
    <property type="project" value="InterPro"/>
</dbReference>
<accession>A0A4D9D259</accession>
<dbReference type="PANTHER" id="PTHR46644:SF2">
    <property type="entry name" value="DNA REPAIR PROTEIN XRCC2"/>
    <property type="match status" value="1"/>
</dbReference>
<keyword evidence="2" id="KW-1185">Reference proteome</keyword>
<dbReference type="Gene3D" id="3.40.50.300">
    <property type="entry name" value="P-loop containing nucleotide triphosphate hydrolases"/>
    <property type="match status" value="1"/>
</dbReference>
<dbReference type="PANTHER" id="PTHR46644">
    <property type="entry name" value="DNA REPAIR PROTEIN XRCC2"/>
    <property type="match status" value="1"/>
</dbReference>
<reference evidence="1 2" key="1">
    <citation type="submission" date="2019-01" db="EMBL/GenBank/DDBJ databases">
        <title>Nuclear Genome Assembly of the Microalgal Biofuel strain Nannochloropsis salina CCMP1776.</title>
        <authorList>
            <person name="Hovde B."/>
        </authorList>
    </citation>
    <scope>NUCLEOTIDE SEQUENCE [LARGE SCALE GENOMIC DNA]</scope>
    <source>
        <strain evidence="1 2">CCMP1776</strain>
    </source>
</reference>
<evidence type="ECO:0000313" key="2">
    <source>
        <dbReference type="Proteomes" id="UP000355283"/>
    </source>
</evidence>
<dbReference type="SUPFAM" id="SSF52540">
    <property type="entry name" value="P-loop containing nucleoside triphosphate hydrolases"/>
    <property type="match status" value="1"/>
</dbReference>
<dbReference type="GO" id="GO:0033063">
    <property type="term" value="C:Rad51B-Rad51C-Rad51D-XRCC2 complex"/>
    <property type="evidence" value="ECO:0007669"/>
    <property type="project" value="InterPro"/>
</dbReference>
<dbReference type="InterPro" id="IPR027417">
    <property type="entry name" value="P-loop_NTPase"/>
</dbReference>
<name>A0A4D9D259_9STRA</name>
<dbReference type="InterPro" id="IPR030547">
    <property type="entry name" value="XRCC2"/>
</dbReference>